<evidence type="ECO:0000313" key="2">
    <source>
        <dbReference type="EMBL" id="RGZ83693.1"/>
    </source>
</evidence>
<organism evidence="2 3">
    <name type="scientific">Anaerobutyricum hallii</name>
    <dbReference type="NCBI Taxonomy" id="39488"/>
    <lineage>
        <taxon>Bacteria</taxon>
        <taxon>Bacillati</taxon>
        <taxon>Bacillota</taxon>
        <taxon>Clostridia</taxon>
        <taxon>Lachnospirales</taxon>
        <taxon>Lachnospiraceae</taxon>
        <taxon>Anaerobutyricum</taxon>
    </lineage>
</organism>
<comment type="caution">
    <text evidence="2">The sequence shown here is derived from an EMBL/GenBank/DDBJ whole genome shotgun (WGS) entry which is preliminary data.</text>
</comment>
<evidence type="ECO:0000313" key="3">
    <source>
        <dbReference type="Proteomes" id="UP000286561"/>
    </source>
</evidence>
<name>A0A413PYV6_9FIRM</name>
<evidence type="ECO:0008006" key="4">
    <source>
        <dbReference type="Google" id="ProtNLM"/>
    </source>
</evidence>
<protein>
    <recommendedName>
        <fullName evidence="4">VCBS repeat-containing protein</fullName>
    </recommendedName>
</protein>
<accession>A0A413PYV6</accession>
<dbReference type="EMBL" id="QSEP01000025">
    <property type="protein sequence ID" value="RGZ83693.1"/>
    <property type="molecule type" value="Genomic_DNA"/>
</dbReference>
<dbReference type="Proteomes" id="UP000286561">
    <property type="component" value="Unassembled WGS sequence"/>
</dbReference>
<dbReference type="RefSeq" id="WP_118329238.1">
    <property type="nucleotide sequence ID" value="NZ_CAUDZB010000103.1"/>
</dbReference>
<feature type="chain" id="PRO_5039193761" description="VCBS repeat-containing protein" evidence="1">
    <location>
        <begin position="24"/>
        <end position="217"/>
    </location>
</feature>
<dbReference type="AlphaFoldDB" id="A0A413PYV6"/>
<proteinExistence type="predicted"/>
<feature type="signal peptide" evidence="1">
    <location>
        <begin position="1"/>
        <end position="23"/>
    </location>
</feature>
<sequence length="217" mass="24756">MKKTKRILMTVTLLIAAVFLLNAANLPAGNVQAASKGTYRAILQAYKRNDYRKVQRLSKTLPKNANEKCARKLNSKYRKAAKKVTGKMRKWRGMENYIPGIQWYAFSDINKNGKPELIVKYGGVETDCSIWVYEYKGGKYKKAKGAIYDTWHPTLHNYTSGNGLVLQERPISEYDCEIVTLVTLSKGRIKGKTVRERYLSSGKQRTTMPCKIKTYTP</sequence>
<evidence type="ECO:0000256" key="1">
    <source>
        <dbReference type="SAM" id="SignalP"/>
    </source>
</evidence>
<gene>
    <name evidence="2" type="ORF">DW972_05875</name>
</gene>
<keyword evidence="1" id="KW-0732">Signal</keyword>
<reference evidence="2 3" key="1">
    <citation type="submission" date="2018-08" db="EMBL/GenBank/DDBJ databases">
        <title>A genome reference for cultivated species of the human gut microbiota.</title>
        <authorList>
            <person name="Zou Y."/>
            <person name="Xue W."/>
            <person name="Luo G."/>
        </authorList>
    </citation>
    <scope>NUCLEOTIDE SEQUENCE [LARGE SCALE GENOMIC DNA]</scope>
    <source>
        <strain evidence="2 3">AM48-23BH</strain>
    </source>
</reference>